<dbReference type="Gene3D" id="3.30.1540.10">
    <property type="entry name" value="formyl-coa transferase, domain 3"/>
    <property type="match status" value="1"/>
</dbReference>
<dbReference type="SUPFAM" id="SSF89796">
    <property type="entry name" value="CoA-transferase family III (CaiB/BaiF)"/>
    <property type="match status" value="1"/>
</dbReference>
<dbReference type="PANTHER" id="PTHR48228:SF5">
    <property type="entry name" value="ALPHA-METHYLACYL-COA RACEMASE"/>
    <property type="match status" value="1"/>
</dbReference>
<accession>A0ABU2Z216</accession>
<dbReference type="InterPro" id="IPR050509">
    <property type="entry name" value="CoA-transferase_III"/>
</dbReference>
<feature type="region of interest" description="Disordered" evidence="1">
    <location>
        <begin position="1"/>
        <end position="21"/>
    </location>
</feature>
<gene>
    <name evidence="2" type="ORF">RM704_22690</name>
</gene>
<dbReference type="InterPro" id="IPR003673">
    <property type="entry name" value="CoA-Trfase_fam_III"/>
</dbReference>
<protein>
    <submittedName>
        <fullName evidence="2">CoA transferase</fullName>
    </submittedName>
</protein>
<evidence type="ECO:0000313" key="2">
    <source>
        <dbReference type="EMBL" id="MDT0570246.1"/>
    </source>
</evidence>
<dbReference type="RefSeq" id="WP_311591102.1">
    <property type="nucleotide sequence ID" value="NZ_JAVRFJ010000020.1"/>
</dbReference>
<dbReference type="EMBL" id="JAVRFJ010000020">
    <property type="protein sequence ID" value="MDT0570246.1"/>
    <property type="molecule type" value="Genomic_DNA"/>
</dbReference>
<dbReference type="InterPro" id="IPR023606">
    <property type="entry name" value="CoA-Trfase_III_dom_1_sf"/>
</dbReference>
<sequence length="449" mass="48024">MPWKHPQCAVPQKGSTLTPSPQPLDGLRIVEGASFVAGPSAGLALAQLGADVIRVDPPGGGSDFLRWPLSSTGDSLFWAGLNKGKRSVAIDHRTEQGRELLLALAAAPGRGAGIFLDNMVGRHRLTYDELRARREDVIHVHLQGRSDGSPAVDYTINAEVGVPQMTGPEGVEQPVNHVLPAWDLLSGMVVASGILAAVLHREREGEGARLELALADVALAGVGNMGWLAEAEMRGGPRVRQGNHMYGSFGVDFETSDGRRLMVVALTEGQWRALRDVTETGAVFAALEQALGADLSQEGDRYRLRETIAAVLRPWFAQRDFGAVRELLERAKVLWSPYLDMAEAARAARADETSVAAEVDQPGIGPLLATGRPLRWAGTGAPPVPAPRLGEHTEDVLSDLLGLSSGEIGRLQDAGVVRVSGDGSRRSRRPSGPELPQDSPRQRSLPARM</sequence>
<proteinExistence type="predicted"/>
<dbReference type="Gene3D" id="3.40.50.10540">
    <property type="entry name" value="Crotonobetainyl-coa:carnitine coa-transferase, domain 1"/>
    <property type="match status" value="1"/>
</dbReference>
<dbReference type="Pfam" id="PF02515">
    <property type="entry name" value="CoA_transf_3"/>
    <property type="match status" value="1"/>
</dbReference>
<dbReference type="InterPro" id="IPR044855">
    <property type="entry name" value="CoA-Trfase_III_dom3_sf"/>
</dbReference>
<keyword evidence="3" id="KW-1185">Reference proteome</keyword>
<dbReference type="Proteomes" id="UP001180737">
    <property type="component" value="Unassembled WGS sequence"/>
</dbReference>
<name>A0ABU2Z216_9ACTN</name>
<evidence type="ECO:0000313" key="3">
    <source>
        <dbReference type="Proteomes" id="UP001180737"/>
    </source>
</evidence>
<keyword evidence="2" id="KW-0808">Transferase</keyword>
<feature type="region of interest" description="Disordered" evidence="1">
    <location>
        <begin position="414"/>
        <end position="449"/>
    </location>
</feature>
<reference evidence="2" key="1">
    <citation type="submission" date="2024-05" db="EMBL/GenBank/DDBJ databases">
        <title>30 novel species of actinomycetes from the DSMZ collection.</title>
        <authorList>
            <person name="Nouioui I."/>
        </authorList>
    </citation>
    <scope>NUCLEOTIDE SEQUENCE</scope>
    <source>
        <strain evidence="2">DSM 3412</strain>
    </source>
</reference>
<dbReference type="PANTHER" id="PTHR48228">
    <property type="entry name" value="SUCCINYL-COA--D-CITRAMALATE COA-TRANSFERASE"/>
    <property type="match status" value="1"/>
</dbReference>
<dbReference type="GO" id="GO:0016740">
    <property type="term" value="F:transferase activity"/>
    <property type="evidence" value="ECO:0007669"/>
    <property type="project" value="UniProtKB-KW"/>
</dbReference>
<comment type="caution">
    <text evidence="2">The sequence shown here is derived from an EMBL/GenBank/DDBJ whole genome shotgun (WGS) entry which is preliminary data.</text>
</comment>
<organism evidence="2 3">
    <name type="scientific">Streptomyces gottesmaniae</name>
    <dbReference type="NCBI Taxonomy" id="3075518"/>
    <lineage>
        <taxon>Bacteria</taxon>
        <taxon>Bacillati</taxon>
        <taxon>Actinomycetota</taxon>
        <taxon>Actinomycetes</taxon>
        <taxon>Kitasatosporales</taxon>
        <taxon>Streptomycetaceae</taxon>
        <taxon>Streptomyces</taxon>
    </lineage>
</organism>
<evidence type="ECO:0000256" key="1">
    <source>
        <dbReference type="SAM" id="MobiDB-lite"/>
    </source>
</evidence>